<feature type="compositionally biased region" description="Low complexity" evidence="2">
    <location>
        <begin position="173"/>
        <end position="198"/>
    </location>
</feature>
<sequence>MSSLLLLVLVLAVSAFDIDIDALFSGADIALLNHAGRGYGNGTMTLLKRYDQARFTFYAAGLGACGTTNTASDFIVALNSPQYGNGEHCYEMIEITYDGKSTQAQIVDECPGCPWGALDFSTGLFDYFASESLGVIYGSWVFSGTNTTTQQTPGPTTMSSQSSKASANTDSLTSSPTASQPTTTSTPTPTSTSGSAGQLEQLELAFGSVLGLIVAAGSE</sequence>
<organism evidence="4 5">
    <name type="scientific">Mycena maculata</name>
    <dbReference type="NCBI Taxonomy" id="230809"/>
    <lineage>
        <taxon>Eukaryota</taxon>
        <taxon>Fungi</taxon>
        <taxon>Dikarya</taxon>
        <taxon>Basidiomycota</taxon>
        <taxon>Agaricomycotina</taxon>
        <taxon>Agaricomycetes</taxon>
        <taxon>Agaricomycetidae</taxon>
        <taxon>Agaricales</taxon>
        <taxon>Marasmiineae</taxon>
        <taxon>Mycenaceae</taxon>
        <taxon>Mycena</taxon>
    </lineage>
</organism>
<dbReference type="PANTHER" id="PTHR31836">
    <property type="match status" value="1"/>
</dbReference>
<gene>
    <name evidence="4" type="ORF">DFH07DRAFT_83354</name>
</gene>
<evidence type="ECO:0000313" key="4">
    <source>
        <dbReference type="EMBL" id="KAJ7738498.1"/>
    </source>
</evidence>
<dbReference type="InterPro" id="IPR036908">
    <property type="entry name" value="RlpA-like_sf"/>
</dbReference>
<comment type="caution">
    <text evidence="4">The sequence shown here is derived from an EMBL/GenBank/DDBJ whole genome shotgun (WGS) entry which is preliminary data.</text>
</comment>
<evidence type="ECO:0000256" key="1">
    <source>
        <dbReference type="ARBA" id="ARBA00022729"/>
    </source>
</evidence>
<name>A0AAD7IC82_9AGAR</name>
<keyword evidence="5" id="KW-1185">Reference proteome</keyword>
<evidence type="ECO:0000313" key="5">
    <source>
        <dbReference type="Proteomes" id="UP001215280"/>
    </source>
</evidence>
<dbReference type="EMBL" id="JARJLG010000137">
    <property type="protein sequence ID" value="KAJ7738498.1"/>
    <property type="molecule type" value="Genomic_DNA"/>
</dbReference>
<dbReference type="CDD" id="cd22191">
    <property type="entry name" value="DPBB_RlpA_EXP_N-like"/>
    <property type="match status" value="1"/>
</dbReference>
<proteinExistence type="predicted"/>
<feature type="region of interest" description="Disordered" evidence="2">
    <location>
        <begin position="148"/>
        <end position="198"/>
    </location>
</feature>
<dbReference type="AlphaFoldDB" id="A0AAD7IC82"/>
<dbReference type="PANTHER" id="PTHR31836:SF28">
    <property type="entry name" value="SRCR DOMAIN-CONTAINING PROTEIN-RELATED"/>
    <property type="match status" value="1"/>
</dbReference>
<reference evidence="4" key="1">
    <citation type="submission" date="2023-03" db="EMBL/GenBank/DDBJ databases">
        <title>Massive genome expansion in bonnet fungi (Mycena s.s.) driven by repeated elements and novel gene families across ecological guilds.</title>
        <authorList>
            <consortium name="Lawrence Berkeley National Laboratory"/>
            <person name="Harder C.B."/>
            <person name="Miyauchi S."/>
            <person name="Viragh M."/>
            <person name="Kuo A."/>
            <person name="Thoen E."/>
            <person name="Andreopoulos B."/>
            <person name="Lu D."/>
            <person name="Skrede I."/>
            <person name="Drula E."/>
            <person name="Henrissat B."/>
            <person name="Morin E."/>
            <person name="Kohler A."/>
            <person name="Barry K."/>
            <person name="LaButti K."/>
            <person name="Morin E."/>
            <person name="Salamov A."/>
            <person name="Lipzen A."/>
            <person name="Mereny Z."/>
            <person name="Hegedus B."/>
            <person name="Baldrian P."/>
            <person name="Stursova M."/>
            <person name="Weitz H."/>
            <person name="Taylor A."/>
            <person name="Grigoriev I.V."/>
            <person name="Nagy L.G."/>
            <person name="Martin F."/>
            <person name="Kauserud H."/>
        </authorList>
    </citation>
    <scope>NUCLEOTIDE SEQUENCE</scope>
    <source>
        <strain evidence="4">CBHHK188m</strain>
    </source>
</reference>
<dbReference type="SUPFAM" id="SSF50685">
    <property type="entry name" value="Barwin-like endoglucanases"/>
    <property type="match status" value="1"/>
</dbReference>
<protein>
    <submittedName>
        <fullName evidence="4">RlpA-like double-psi beta-barrel-protein domain-containing protein-containing protein</fullName>
    </submittedName>
</protein>
<dbReference type="Proteomes" id="UP001215280">
    <property type="component" value="Unassembled WGS sequence"/>
</dbReference>
<feature type="signal peptide" evidence="3">
    <location>
        <begin position="1"/>
        <end position="15"/>
    </location>
</feature>
<accession>A0AAD7IC82</accession>
<feature type="chain" id="PRO_5042212599" evidence="3">
    <location>
        <begin position="16"/>
        <end position="219"/>
    </location>
</feature>
<evidence type="ECO:0000256" key="3">
    <source>
        <dbReference type="SAM" id="SignalP"/>
    </source>
</evidence>
<keyword evidence="1 3" id="KW-0732">Signal</keyword>
<evidence type="ECO:0000256" key="2">
    <source>
        <dbReference type="SAM" id="MobiDB-lite"/>
    </source>
</evidence>
<feature type="compositionally biased region" description="Low complexity" evidence="2">
    <location>
        <begin position="148"/>
        <end position="163"/>
    </location>
</feature>
<dbReference type="InterPro" id="IPR051477">
    <property type="entry name" value="Expansin_CellWall"/>
</dbReference>
<dbReference type="Gene3D" id="2.40.40.10">
    <property type="entry name" value="RlpA-like domain"/>
    <property type="match status" value="1"/>
</dbReference>